<sequence length="337" mass="38187">MATEWLQAKELGYYRSNHRGSSPLQICRTRHLMASSEEGILILISQKHKQTTSNETVQAHKPKTTVCKQKTTETYPEYQLEKTSHGQRNISARKNFTPSDAAQFKACKFVTKLCLCSPRRTSFAPLTSSLLPSHRSTMLLQSLTRVDRSASAWDPPSTFSKVYAFWASFLEASRTAFWQTCSQHSFTLSIFPQAARRLDESTVPSNSATSATGHEPWVRFEARTEHIRDRSSLAPWPARARSKSERQWAAVDPLRAREPVFLLDWPMRIARVASTWGQQTTLARRGANAAMQLVDVTVIMFERAVKFSGQCPVILKISILEFRILRSKKGGRSGDYE</sequence>
<gene>
    <name evidence="1" type="ORF">STAS_30441</name>
</gene>
<keyword evidence="2" id="KW-1185">Reference proteome</keyword>
<dbReference type="Proteomes" id="UP000325081">
    <property type="component" value="Unassembled WGS sequence"/>
</dbReference>
<name>A0A5A7R5B1_STRAF</name>
<comment type="caution">
    <text evidence="1">The sequence shown here is derived from an EMBL/GenBank/DDBJ whole genome shotgun (WGS) entry which is preliminary data.</text>
</comment>
<keyword evidence="1" id="KW-0131">Cell cycle</keyword>
<protein>
    <submittedName>
        <fullName evidence="1">Cell division protein SepF</fullName>
    </submittedName>
</protein>
<evidence type="ECO:0000313" key="1">
    <source>
        <dbReference type="EMBL" id="GER52953.1"/>
    </source>
</evidence>
<organism evidence="1 2">
    <name type="scientific">Striga asiatica</name>
    <name type="common">Asiatic witchweed</name>
    <name type="synonym">Buchnera asiatica</name>
    <dbReference type="NCBI Taxonomy" id="4170"/>
    <lineage>
        <taxon>Eukaryota</taxon>
        <taxon>Viridiplantae</taxon>
        <taxon>Streptophyta</taxon>
        <taxon>Embryophyta</taxon>
        <taxon>Tracheophyta</taxon>
        <taxon>Spermatophyta</taxon>
        <taxon>Magnoliopsida</taxon>
        <taxon>eudicotyledons</taxon>
        <taxon>Gunneridae</taxon>
        <taxon>Pentapetalae</taxon>
        <taxon>asterids</taxon>
        <taxon>lamiids</taxon>
        <taxon>Lamiales</taxon>
        <taxon>Orobanchaceae</taxon>
        <taxon>Buchnereae</taxon>
        <taxon>Striga</taxon>
    </lineage>
</organism>
<dbReference type="EMBL" id="BKCP01010514">
    <property type="protein sequence ID" value="GER52953.1"/>
    <property type="molecule type" value="Genomic_DNA"/>
</dbReference>
<keyword evidence="1" id="KW-0132">Cell division</keyword>
<accession>A0A5A7R5B1</accession>
<dbReference type="AlphaFoldDB" id="A0A5A7R5B1"/>
<evidence type="ECO:0000313" key="2">
    <source>
        <dbReference type="Proteomes" id="UP000325081"/>
    </source>
</evidence>
<proteinExistence type="predicted"/>
<reference evidence="2" key="1">
    <citation type="journal article" date="2019" name="Curr. Biol.">
        <title>Genome Sequence of Striga asiatica Provides Insight into the Evolution of Plant Parasitism.</title>
        <authorList>
            <person name="Yoshida S."/>
            <person name="Kim S."/>
            <person name="Wafula E.K."/>
            <person name="Tanskanen J."/>
            <person name="Kim Y.M."/>
            <person name="Honaas L."/>
            <person name="Yang Z."/>
            <person name="Spallek T."/>
            <person name="Conn C.E."/>
            <person name="Ichihashi Y."/>
            <person name="Cheong K."/>
            <person name="Cui S."/>
            <person name="Der J.P."/>
            <person name="Gundlach H."/>
            <person name="Jiao Y."/>
            <person name="Hori C."/>
            <person name="Ishida J.K."/>
            <person name="Kasahara H."/>
            <person name="Kiba T."/>
            <person name="Kim M.S."/>
            <person name="Koo N."/>
            <person name="Laohavisit A."/>
            <person name="Lee Y.H."/>
            <person name="Lumba S."/>
            <person name="McCourt P."/>
            <person name="Mortimer J.C."/>
            <person name="Mutuku J.M."/>
            <person name="Nomura T."/>
            <person name="Sasaki-Sekimoto Y."/>
            <person name="Seto Y."/>
            <person name="Wang Y."/>
            <person name="Wakatake T."/>
            <person name="Sakakibara H."/>
            <person name="Demura T."/>
            <person name="Yamaguchi S."/>
            <person name="Yoneyama K."/>
            <person name="Manabe R.I."/>
            <person name="Nelson D.C."/>
            <person name="Schulman A.H."/>
            <person name="Timko M.P."/>
            <person name="dePamphilis C.W."/>
            <person name="Choi D."/>
            <person name="Shirasu K."/>
        </authorList>
    </citation>
    <scope>NUCLEOTIDE SEQUENCE [LARGE SCALE GENOMIC DNA]</scope>
    <source>
        <strain evidence="2">cv. UVA1</strain>
    </source>
</reference>
<dbReference type="GO" id="GO:0051301">
    <property type="term" value="P:cell division"/>
    <property type="evidence" value="ECO:0007669"/>
    <property type="project" value="UniProtKB-KW"/>
</dbReference>